<dbReference type="SMART" id="SM00427">
    <property type="entry name" value="H2B"/>
    <property type="match status" value="1"/>
</dbReference>
<comment type="similarity">
    <text evidence="1">Belongs to the histone H2B family.</text>
</comment>
<dbReference type="GO" id="GO:0046982">
    <property type="term" value="F:protein heterodimerization activity"/>
    <property type="evidence" value="ECO:0007669"/>
    <property type="project" value="InterPro"/>
</dbReference>
<keyword evidence="4" id="KW-1185">Reference proteome</keyword>
<reference evidence="3 4" key="1">
    <citation type="submission" date="2024-04" db="EMBL/GenBank/DDBJ databases">
        <authorList>
            <consortium name="Genoscope - CEA"/>
            <person name="William W."/>
        </authorList>
    </citation>
    <scope>NUCLEOTIDE SEQUENCE [LARGE SCALE GENOMIC DNA]</scope>
</reference>
<dbReference type="EMBL" id="CAXITT010000322">
    <property type="protein sequence ID" value="CAL1539020.1"/>
    <property type="molecule type" value="Genomic_DNA"/>
</dbReference>
<dbReference type="InterPro" id="IPR000558">
    <property type="entry name" value="Histone_H2B"/>
</dbReference>
<feature type="region of interest" description="Disordered" evidence="2">
    <location>
        <begin position="129"/>
        <end position="150"/>
    </location>
</feature>
<evidence type="ECO:0000256" key="2">
    <source>
        <dbReference type="SAM" id="MobiDB-lite"/>
    </source>
</evidence>
<comment type="caution">
    <text evidence="3">The sequence shown here is derived from an EMBL/GenBank/DDBJ whole genome shotgun (WGS) entry which is preliminary data.</text>
</comment>
<protein>
    <submittedName>
        <fullName evidence="3">Uncharacterized protein</fullName>
    </submittedName>
</protein>
<dbReference type="GO" id="GO:0003677">
    <property type="term" value="F:DNA binding"/>
    <property type="evidence" value="ECO:0007669"/>
    <property type="project" value="InterPro"/>
</dbReference>
<evidence type="ECO:0000313" key="3">
    <source>
        <dbReference type="EMBL" id="CAL1539020.1"/>
    </source>
</evidence>
<feature type="compositionally biased region" description="Basic and acidic residues" evidence="2">
    <location>
        <begin position="130"/>
        <end position="150"/>
    </location>
</feature>
<evidence type="ECO:0000256" key="1">
    <source>
        <dbReference type="ARBA" id="ARBA00006846"/>
    </source>
</evidence>
<name>A0AAV2I418_LYMST</name>
<dbReference type="GO" id="GO:0000786">
    <property type="term" value="C:nucleosome"/>
    <property type="evidence" value="ECO:0007669"/>
    <property type="project" value="InterPro"/>
</dbReference>
<dbReference type="Gene3D" id="1.10.20.10">
    <property type="entry name" value="Histone, subunit A"/>
    <property type="match status" value="1"/>
</dbReference>
<sequence>MSSSRKATDGAGPSDQKHSTRYTANTEAGPSSGVKRRRRRPKLKFQFPTSVPKNMQDVKFDTYIKKVLKKVKPRIKMAGPSIKLMDIIMKDTLHHIATEAKGKMGRRKTLKPKIIMKALKKIMSKNLVQRAHEHGQRALDRYEAKTKRRR</sequence>
<proteinExistence type="inferred from homology"/>
<evidence type="ECO:0000313" key="4">
    <source>
        <dbReference type="Proteomes" id="UP001497497"/>
    </source>
</evidence>
<organism evidence="3 4">
    <name type="scientific">Lymnaea stagnalis</name>
    <name type="common">Great pond snail</name>
    <name type="synonym">Helix stagnalis</name>
    <dbReference type="NCBI Taxonomy" id="6523"/>
    <lineage>
        <taxon>Eukaryota</taxon>
        <taxon>Metazoa</taxon>
        <taxon>Spiralia</taxon>
        <taxon>Lophotrochozoa</taxon>
        <taxon>Mollusca</taxon>
        <taxon>Gastropoda</taxon>
        <taxon>Heterobranchia</taxon>
        <taxon>Euthyneura</taxon>
        <taxon>Panpulmonata</taxon>
        <taxon>Hygrophila</taxon>
        <taxon>Lymnaeoidea</taxon>
        <taxon>Lymnaeidae</taxon>
        <taxon>Lymnaea</taxon>
    </lineage>
</organism>
<dbReference type="Proteomes" id="UP001497497">
    <property type="component" value="Unassembled WGS sequence"/>
</dbReference>
<dbReference type="InterPro" id="IPR009072">
    <property type="entry name" value="Histone-fold"/>
</dbReference>
<accession>A0AAV2I418</accession>
<feature type="compositionally biased region" description="Basic residues" evidence="2">
    <location>
        <begin position="34"/>
        <end position="43"/>
    </location>
</feature>
<dbReference type="GO" id="GO:0030527">
    <property type="term" value="F:structural constituent of chromatin"/>
    <property type="evidence" value="ECO:0007669"/>
    <property type="project" value="InterPro"/>
</dbReference>
<feature type="region of interest" description="Disordered" evidence="2">
    <location>
        <begin position="1"/>
        <end position="50"/>
    </location>
</feature>
<dbReference type="SUPFAM" id="SSF47113">
    <property type="entry name" value="Histone-fold"/>
    <property type="match status" value="1"/>
</dbReference>
<dbReference type="AlphaFoldDB" id="A0AAV2I418"/>
<gene>
    <name evidence="3" type="ORF">GSLYS_00012841001</name>
</gene>